<dbReference type="Pfam" id="PF00682">
    <property type="entry name" value="HMGL-like"/>
    <property type="match status" value="1"/>
</dbReference>
<dbReference type="Proteomes" id="UP000237481">
    <property type="component" value="Unassembled WGS sequence"/>
</dbReference>
<evidence type="ECO:0000313" key="2">
    <source>
        <dbReference type="EMBL" id="POR38869.1"/>
    </source>
</evidence>
<feature type="domain" description="Pyruvate carboxyltransferase" evidence="1">
    <location>
        <begin position="291"/>
        <end position="418"/>
    </location>
</feature>
<dbReference type="InterPro" id="IPR013785">
    <property type="entry name" value="Aldolase_TIM"/>
</dbReference>
<gene>
    <name evidence="2" type="ORF">TPAR_00940</name>
</gene>
<sequence>MPGTTGSPKAAMLSHINLINNARLVGERLCLNPNEVVCCPPPLFHCFGFVLGFLGSFTNGSSVVFPAPRFDPDSVLDAIEAERCTVLYGVPTTFVAELDAKAKRRRKLTSLKTGLASGSPVPQALMNRLEQDMGIQKMLIAYGMTETSPVTFATSFGCPPEHRLDSVGTVFPHTAAKIIDLEGNIVHRGVRGEICTSGYALQQGYFDNEEKTNDVMRMDTDGVLWMHTGDEGVIDEDGYCRRQATNSPVSPGGENIILAEIEERLLAHASIVEVSVVGVPDDSYVSCVFACPFDGPTPHQAVLNCSRQLLDMGCYEISLGDTVGVGVPTDVPRLVRYLIDAGIPVERLAGHFHDTYGQAIANVWAANDCGTRVFDSSVAGLEGCPYAPGAKGNLATEDLVYTLHRAGFDTGVDLAKLVDAGVWISQQLCVPNSSRAGSALAVKAVATPQRQSSLP</sequence>
<evidence type="ECO:0000259" key="1">
    <source>
        <dbReference type="PROSITE" id="PS50991"/>
    </source>
</evidence>
<name>A0A2S4L8X6_9HYPO</name>
<dbReference type="OrthoDB" id="10253115at2759"/>
<dbReference type="EMBL" id="PKSG01000095">
    <property type="protein sequence ID" value="POR38869.1"/>
    <property type="molecule type" value="Genomic_DNA"/>
</dbReference>
<dbReference type="SUPFAM" id="SSF51569">
    <property type="entry name" value="Aldolase"/>
    <property type="match status" value="1"/>
</dbReference>
<proteinExistence type="predicted"/>
<protein>
    <submittedName>
        <fullName evidence="2">Acyl-CoA synthetase YngI</fullName>
    </submittedName>
</protein>
<dbReference type="AlphaFoldDB" id="A0A2S4L8X6"/>
<dbReference type="InterPro" id="IPR000891">
    <property type="entry name" value="PYR_CT"/>
</dbReference>
<reference evidence="2 3" key="1">
    <citation type="submission" date="2018-01" db="EMBL/GenBank/DDBJ databases">
        <title>Harnessing the power of phylogenomics to disentangle the directionality and signatures of interkingdom host jumping in the parasitic fungal genus Tolypocladium.</title>
        <authorList>
            <person name="Quandt C.A."/>
            <person name="Patterson W."/>
            <person name="Spatafora J.W."/>
        </authorList>
    </citation>
    <scope>NUCLEOTIDE SEQUENCE [LARGE SCALE GENOMIC DNA]</scope>
    <source>
        <strain evidence="2 3">NRBC 100945</strain>
    </source>
</reference>
<dbReference type="PROSITE" id="PS50991">
    <property type="entry name" value="PYR_CT"/>
    <property type="match status" value="1"/>
</dbReference>
<evidence type="ECO:0000313" key="3">
    <source>
        <dbReference type="Proteomes" id="UP000237481"/>
    </source>
</evidence>
<dbReference type="GO" id="GO:0044283">
    <property type="term" value="P:small molecule biosynthetic process"/>
    <property type="evidence" value="ECO:0007669"/>
    <property type="project" value="UniProtKB-ARBA"/>
</dbReference>
<dbReference type="InterPro" id="IPR000873">
    <property type="entry name" value="AMP-dep_synth/lig_dom"/>
</dbReference>
<keyword evidence="3" id="KW-1185">Reference proteome</keyword>
<organism evidence="2 3">
    <name type="scientific">Tolypocladium paradoxum</name>
    <dbReference type="NCBI Taxonomy" id="94208"/>
    <lineage>
        <taxon>Eukaryota</taxon>
        <taxon>Fungi</taxon>
        <taxon>Dikarya</taxon>
        <taxon>Ascomycota</taxon>
        <taxon>Pezizomycotina</taxon>
        <taxon>Sordariomycetes</taxon>
        <taxon>Hypocreomycetidae</taxon>
        <taxon>Hypocreales</taxon>
        <taxon>Ophiocordycipitaceae</taxon>
        <taxon>Tolypocladium</taxon>
    </lineage>
</organism>
<dbReference type="Pfam" id="PF00501">
    <property type="entry name" value="AMP-binding"/>
    <property type="match status" value="1"/>
</dbReference>
<dbReference type="Gene3D" id="3.20.20.70">
    <property type="entry name" value="Aldolase class I"/>
    <property type="match status" value="1"/>
</dbReference>
<dbReference type="GO" id="GO:0031956">
    <property type="term" value="F:medium-chain fatty acid-CoA ligase activity"/>
    <property type="evidence" value="ECO:0007669"/>
    <property type="project" value="TreeGrafter"/>
</dbReference>
<dbReference type="SUPFAM" id="SSF56801">
    <property type="entry name" value="Acetyl-CoA synthetase-like"/>
    <property type="match status" value="1"/>
</dbReference>
<accession>A0A2S4L8X6</accession>
<dbReference type="STRING" id="94208.A0A2S4L8X6"/>
<dbReference type="Gene3D" id="3.40.50.980">
    <property type="match status" value="2"/>
</dbReference>
<dbReference type="PANTHER" id="PTHR43201">
    <property type="entry name" value="ACYL-COA SYNTHETASE"/>
    <property type="match status" value="1"/>
</dbReference>
<dbReference type="GO" id="GO:0006631">
    <property type="term" value="P:fatty acid metabolic process"/>
    <property type="evidence" value="ECO:0007669"/>
    <property type="project" value="TreeGrafter"/>
</dbReference>
<dbReference type="Gene3D" id="2.30.38.10">
    <property type="entry name" value="Luciferase, Domain 3"/>
    <property type="match status" value="1"/>
</dbReference>
<comment type="caution">
    <text evidence="2">The sequence shown here is derived from an EMBL/GenBank/DDBJ whole genome shotgun (WGS) entry which is preliminary data.</text>
</comment>
<dbReference type="PANTHER" id="PTHR43201:SF6">
    <property type="entry name" value="ACYL COA SYNTHETASE (EUROFUNG)"/>
    <property type="match status" value="1"/>
</dbReference>